<dbReference type="Pfam" id="PF00583">
    <property type="entry name" value="Acetyltransf_1"/>
    <property type="match status" value="1"/>
</dbReference>
<protein>
    <submittedName>
        <fullName evidence="2">GNAT family N-acetyltransferase</fullName>
    </submittedName>
</protein>
<dbReference type="Gene3D" id="3.40.630.30">
    <property type="match status" value="1"/>
</dbReference>
<keyword evidence="3" id="KW-1185">Reference proteome</keyword>
<dbReference type="RefSeq" id="WP_379928953.1">
    <property type="nucleotide sequence ID" value="NZ_JBHUMM010000011.1"/>
</dbReference>
<dbReference type="CDD" id="cd04301">
    <property type="entry name" value="NAT_SF"/>
    <property type="match status" value="1"/>
</dbReference>
<proteinExistence type="predicted"/>
<dbReference type="InterPro" id="IPR000182">
    <property type="entry name" value="GNAT_dom"/>
</dbReference>
<sequence length="183" mass="21041">MLDRNVDQGVRLIRPNRMYKDAYLSFYNEWKASGEKMVPWVIERDPSNFEDMLLRLEDDEDPEKLPEGWVTNSTYWLVDDTNVVKIVGVVNIRHALTPVLRKNGGHIGYGIRPGERRKGYATILLAKALEIAKNRGISDILLVCHAHNVASERTIRRHGGMEDEGYVDEAGESFKRFWIHPGH</sequence>
<dbReference type="PANTHER" id="PTHR39173:SF1">
    <property type="entry name" value="ACETYLTRANSFERASE"/>
    <property type="match status" value="1"/>
</dbReference>
<gene>
    <name evidence="2" type="ORF">ACFSUC_07660</name>
</gene>
<organism evidence="2 3">
    <name type="scientific">Marinicrinis sediminis</name>
    <dbReference type="NCBI Taxonomy" id="1652465"/>
    <lineage>
        <taxon>Bacteria</taxon>
        <taxon>Bacillati</taxon>
        <taxon>Bacillota</taxon>
        <taxon>Bacilli</taxon>
        <taxon>Bacillales</taxon>
        <taxon>Paenibacillaceae</taxon>
    </lineage>
</organism>
<dbReference type="SUPFAM" id="SSF55729">
    <property type="entry name" value="Acyl-CoA N-acyltransferases (Nat)"/>
    <property type="match status" value="1"/>
</dbReference>
<evidence type="ECO:0000313" key="3">
    <source>
        <dbReference type="Proteomes" id="UP001597497"/>
    </source>
</evidence>
<reference evidence="3" key="1">
    <citation type="journal article" date="2019" name="Int. J. Syst. Evol. Microbiol.">
        <title>The Global Catalogue of Microorganisms (GCM) 10K type strain sequencing project: providing services to taxonomists for standard genome sequencing and annotation.</title>
        <authorList>
            <consortium name="The Broad Institute Genomics Platform"/>
            <consortium name="The Broad Institute Genome Sequencing Center for Infectious Disease"/>
            <person name="Wu L."/>
            <person name="Ma J."/>
        </authorList>
    </citation>
    <scope>NUCLEOTIDE SEQUENCE [LARGE SCALE GENOMIC DNA]</scope>
    <source>
        <strain evidence="3">KCTC 33676</strain>
    </source>
</reference>
<evidence type="ECO:0000259" key="1">
    <source>
        <dbReference type="PROSITE" id="PS51186"/>
    </source>
</evidence>
<feature type="domain" description="N-acetyltransferase" evidence="1">
    <location>
        <begin position="24"/>
        <end position="183"/>
    </location>
</feature>
<dbReference type="InterPro" id="IPR016181">
    <property type="entry name" value="Acyl_CoA_acyltransferase"/>
</dbReference>
<dbReference type="PROSITE" id="PS51186">
    <property type="entry name" value="GNAT"/>
    <property type="match status" value="1"/>
</dbReference>
<name>A0ABW5R9Q9_9BACL</name>
<dbReference type="PANTHER" id="PTHR39173">
    <property type="entry name" value="ACETYLTRANSFERASE"/>
    <property type="match status" value="1"/>
</dbReference>
<evidence type="ECO:0000313" key="2">
    <source>
        <dbReference type="EMBL" id="MFD2671480.1"/>
    </source>
</evidence>
<dbReference type="EMBL" id="JBHUMM010000011">
    <property type="protein sequence ID" value="MFD2671480.1"/>
    <property type="molecule type" value="Genomic_DNA"/>
</dbReference>
<dbReference type="Proteomes" id="UP001597497">
    <property type="component" value="Unassembled WGS sequence"/>
</dbReference>
<comment type="caution">
    <text evidence="2">The sequence shown here is derived from an EMBL/GenBank/DDBJ whole genome shotgun (WGS) entry which is preliminary data.</text>
</comment>
<accession>A0ABW5R9Q9</accession>